<dbReference type="RefSeq" id="WP_140988838.1">
    <property type="nucleotide sequence ID" value="NZ_VHIQ01000001.1"/>
</dbReference>
<dbReference type="Proteomes" id="UP000317332">
    <property type="component" value="Unassembled WGS sequence"/>
</dbReference>
<dbReference type="AlphaFoldDB" id="A0A506PQI3"/>
<organism evidence="1 2">
    <name type="scientific">Paucihalobacter ruber</name>
    <dbReference type="NCBI Taxonomy" id="2567861"/>
    <lineage>
        <taxon>Bacteria</taxon>
        <taxon>Pseudomonadati</taxon>
        <taxon>Bacteroidota</taxon>
        <taxon>Flavobacteriia</taxon>
        <taxon>Flavobacteriales</taxon>
        <taxon>Flavobacteriaceae</taxon>
        <taxon>Paucihalobacter</taxon>
    </lineage>
</organism>
<sequence length="229" mass="26348">MTKQFAIKFFILILILIPFVGQAQQLDFASEVGFSPKNISRAMPNVMGSPYVNEDYQQVRINGADNKIYSGRYNAYINEMEILVAAGRDPIALDISNNDYEVFFINENKLYKTFNYESNRGITKRGFLVVMSEENDVTVLKEEIVKYYDKVAASSSYDQDKPAKFRKEDDNYYIKLKSGRVVYLPSKDKDIAKAFPEQSKEIMTFVKKNKLKTKKEEDLIKVANFIGSL</sequence>
<accession>A0A506PQI3</accession>
<dbReference type="EMBL" id="VHIQ01000001">
    <property type="protein sequence ID" value="TPV35828.1"/>
    <property type="molecule type" value="Genomic_DNA"/>
</dbReference>
<protein>
    <submittedName>
        <fullName evidence="1">Uncharacterized protein</fullName>
    </submittedName>
</protein>
<dbReference type="OrthoDB" id="978006at2"/>
<gene>
    <name evidence="1" type="ORF">FJ651_02620</name>
</gene>
<name>A0A506PQI3_9FLAO</name>
<keyword evidence="2" id="KW-1185">Reference proteome</keyword>
<reference evidence="1 2" key="1">
    <citation type="submission" date="2019-06" db="EMBL/GenBank/DDBJ databases">
        <title>Flavobacteriaceae Paucihalobacterium erythroidium CWB-1, complete genome.</title>
        <authorList>
            <person name="Wu S."/>
        </authorList>
    </citation>
    <scope>NUCLEOTIDE SEQUENCE [LARGE SCALE GENOMIC DNA]</scope>
    <source>
        <strain evidence="1 2">CWB-1</strain>
    </source>
</reference>
<comment type="caution">
    <text evidence="1">The sequence shown here is derived from an EMBL/GenBank/DDBJ whole genome shotgun (WGS) entry which is preliminary data.</text>
</comment>
<evidence type="ECO:0000313" key="1">
    <source>
        <dbReference type="EMBL" id="TPV35828.1"/>
    </source>
</evidence>
<evidence type="ECO:0000313" key="2">
    <source>
        <dbReference type="Proteomes" id="UP000317332"/>
    </source>
</evidence>
<proteinExistence type="predicted"/>